<dbReference type="PANTHER" id="PTHR45970:SF3">
    <property type="entry name" value="HOMEOBOX PROTEIN HOX-A9"/>
    <property type="match status" value="1"/>
</dbReference>
<comment type="caution">
    <text evidence="15">The sequence shown here is derived from an EMBL/GenBank/DDBJ whole genome shotgun (WGS) entry which is preliminary data.</text>
</comment>
<proteinExistence type="inferred from homology"/>
<organism evidence="15 16">
    <name type="scientific">Coilia grayii</name>
    <name type="common">Gray's grenadier anchovy</name>
    <dbReference type="NCBI Taxonomy" id="363190"/>
    <lineage>
        <taxon>Eukaryota</taxon>
        <taxon>Metazoa</taxon>
        <taxon>Chordata</taxon>
        <taxon>Craniata</taxon>
        <taxon>Vertebrata</taxon>
        <taxon>Euteleostomi</taxon>
        <taxon>Actinopterygii</taxon>
        <taxon>Neopterygii</taxon>
        <taxon>Teleostei</taxon>
        <taxon>Clupei</taxon>
        <taxon>Clupeiformes</taxon>
        <taxon>Clupeoidei</taxon>
        <taxon>Engraulidae</taxon>
        <taxon>Coilinae</taxon>
        <taxon>Coilia</taxon>
    </lineage>
</organism>
<accession>A0ABD1JB67</accession>
<dbReference type="GO" id="GO:0003677">
    <property type="term" value="F:DNA binding"/>
    <property type="evidence" value="ECO:0007669"/>
    <property type="project" value="UniProtKB-UniRule"/>
</dbReference>
<dbReference type="PRINTS" id="PR00024">
    <property type="entry name" value="HOMEOBOX"/>
</dbReference>
<feature type="DNA-binding region" description="Homeobox" evidence="11">
    <location>
        <begin position="196"/>
        <end position="255"/>
    </location>
</feature>
<dbReference type="GO" id="GO:0005634">
    <property type="term" value="C:nucleus"/>
    <property type="evidence" value="ECO:0007669"/>
    <property type="project" value="UniProtKB-SubCell"/>
</dbReference>
<dbReference type="PROSITE" id="PS50071">
    <property type="entry name" value="HOMEOBOX_2"/>
    <property type="match status" value="1"/>
</dbReference>
<dbReference type="InterPro" id="IPR020479">
    <property type="entry name" value="HD_metazoa"/>
</dbReference>
<dbReference type="InterPro" id="IPR001356">
    <property type="entry name" value="HD"/>
</dbReference>
<comment type="function">
    <text evidence="1 10">Sequence-specific transcription factor which is part of a developmental regulatory system that provides cells with specific positional identities on the anterior-posterior axis.</text>
</comment>
<keyword evidence="8 10" id="KW-0804">Transcription</keyword>
<reference evidence="15 16" key="1">
    <citation type="submission" date="2024-09" db="EMBL/GenBank/DDBJ databases">
        <title>A chromosome-level genome assembly of Gray's grenadier anchovy, Coilia grayii.</title>
        <authorList>
            <person name="Fu Z."/>
        </authorList>
    </citation>
    <scope>NUCLEOTIDE SEQUENCE [LARGE SCALE GENOMIC DNA]</scope>
    <source>
        <strain evidence="15">G4</strain>
        <tissue evidence="15">Muscle</tissue>
    </source>
</reference>
<dbReference type="PROSITE" id="PS00027">
    <property type="entry name" value="HOMEOBOX_1"/>
    <property type="match status" value="1"/>
</dbReference>
<dbReference type="PIRSF" id="PIRSF037109">
    <property type="entry name" value="Homeobox_Hox9"/>
    <property type="match status" value="1"/>
</dbReference>
<keyword evidence="16" id="KW-1185">Reference proteome</keyword>
<evidence type="ECO:0000256" key="3">
    <source>
        <dbReference type="ARBA" id="ARBA00006317"/>
    </source>
</evidence>
<dbReference type="SMART" id="SM00389">
    <property type="entry name" value="HOX"/>
    <property type="match status" value="1"/>
</dbReference>
<dbReference type="GO" id="GO:0000981">
    <property type="term" value="F:DNA-binding transcription factor activity, RNA polymerase II-specific"/>
    <property type="evidence" value="ECO:0007669"/>
    <property type="project" value="UniProtKB-UniRule"/>
</dbReference>
<sequence>MSTLGTLSYYADTHITHEPDDHLASRYSSGAALHHTRELALPDYGDQDLCAFQTKSTIFGAPWSPVPEHALRSSSGVYQPYGHQPCTSEDSDGMALRAWTLEPVSAPLSYSGLATTVHHAIKPEPLSGGDGCATLDPPGPLGDIDEDSCVTDKELPCNDSSFPRSHEEKSATPTEEKPDVVDPSNPASNWLHASSTRKKRCPYSKHQTLELEKEFLFNMYLSRDRRYEVARLLNLTERQVKIWFQNRRMKMKKCNKERPKHH</sequence>
<dbReference type="EMBL" id="JBHFQA010000017">
    <property type="protein sequence ID" value="KAL2083815.1"/>
    <property type="molecule type" value="Genomic_DNA"/>
</dbReference>
<evidence type="ECO:0000256" key="4">
    <source>
        <dbReference type="ARBA" id="ARBA00022473"/>
    </source>
</evidence>
<protein>
    <recommendedName>
        <fullName evidence="10">Homeobox protein</fullName>
    </recommendedName>
</protein>
<evidence type="ECO:0000256" key="2">
    <source>
        <dbReference type="ARBA" id="ARBA00004123"/>
    </source>
</evidence>
<dbReference type="Proteomes" id="UP001591681">
    <property type="component" value="Unassembled WGS sequence"/>
</dbReference>
<evidence type="ECO:0000256" key="7">
    <source>
        <dbReference type="ARBA" id="ARBA00023155"/>
    </source>
</evidence>
<dbReference type="FunFam" id="1.10.10.60:FF:000018">
    <property type="entry name" value="Homeobox A10"/>
    <property type="match status" value="1"/>
</dbReference>
<dbReference type="Gene3D" id="1.10.10.60">
    <property type="entry name" value="Homeodomain-like"/>
    <property type="match status" value="1"/>
</dbReference>
<dbReference type="InterPro" id="IPR017970">
    <property type="entry name" value="Homeobox_CS"/>
</dbReference>
<feature type="compositionally biased region" description="Basic and acidic residues" evidence="13">
    <location>
        <begin position="164"/>
        <end position="180"/>
    </location>
</feature>
<evidence type="ECO:0000256" key="9">
    <source>
        <dbReference type="ARBA" id="ARBA00023242"/>
    </source>
</evidence>
<feature type="region of interest" description="Disordered" evidence="13">
    <location>
        <begin position="128"/>
        <end position="188"/>
    </location>
</feature>
<evidence type="ECO:0000256" key="6">
    <source>
        <dbReference type="ARBA" id="ARBA00023125"/>
    </source>
</evidence>
<gene>
    <name evidence="15" type="ORF">ACEWY4_019333</name>
</gene>
<comment type="subcellular location">
    <subcellularLocation>
        <location evidence="2 10 11 12">Nucleus</location>
    </subcellularLocation>
</comment>
<keyword evidence="7 11" id="KW-0371">Homeobox</keyword>
<dbReference type="InterPro" id="IPR006711">
    <property type="entry name" value="Hox9_activation_N"/>
</dbReference>
<dbReference type="SUPFAM" id="SSF46689">
    <property type="entry name" value="Homeodomain-like"/>
    <property type="match status" value="1"/>
</dbReference>
<dbReference type="Pfam" id="PF04617">
    <property type="entry name" value="Hox9_act"/>
    <property type="match status" value="1"/>
</dbReference>
<dbReference type="CDD" id="cd00086">
    <property type="entry name" value="homeodomain"/>
    <property type="match status" value="1"/>
</dbReference>
<keyword evidence="4 10" id="KW-0217">Developmental protein</keyword>
<evidence type="ECO:0000256" key="10">
    <source>
        <dbReference type="PIRNR" id="PIRNR037109"/>
    </source>
</evidence>
<dbReference type="AlphaFoldDB" id="A0ABD1JB67"/>
<dbReference type="InterPro" id="IPR017112">
    <property type="entry name" value="HXA9/HXB9/HXC9"/>
</dbReference>
<dbReference type="InterPro" id="IPR009057">
    <property type="entry name" value="Homeodomain-like_sf"/>
</dbReference>
<evidence type="ECO:0000256" key="5">
    <source>
        <dbReference type="ARBA" id="ARBA00023015"/>
    </source>
</evidence>
<keyword evidence="6 10" id="KW-0238">DNA-binding</keyword>
<keyword evidence="5 10" id="KW-0805">Transcription regulation</keyword>
<dbReference type="Pfam" id="PF00046">
    <property type="entry name" value="Homeodomain"/>
    <property type="match status" value="1"/>
</dbReference>
<evidence type="ECO:0000256" key="1">
    <source>
        <dbReference type="ARBA" id="ARBA00003263"/>
    </source>
</evidence>
<evidence type="ECO:0000313" key="16">
    <source>
        <dbReference type="Proteomes" id="UP001591681"/>
    </source>
</evidence>
<comment type="similarity">
    <text evidence="3 10">Belongs to the Abd-B homeobox family.</text>
</comment>
<evidence type="ECO:0000259" key="14">
    <source>
        <dbReference type="PROSITE" id="PS50071"/>
    </source>
</evidence>
<dbReference type="PANTHER" id="PTHR45970">
    <property type="entry name" value="AGAP004664-PA"/>
    <property type="match status" value="1"/>
</dbReference>
<evidence type="ECO:0000256" key="8">
    <source>
        <dbReference type="ARBA" id="ARBA00023163"/>
    </source>
</evidence>
<evidence type="ECO:0000256" key="11">
    <source>
        <dbReference type="PROSITE-ProRule" id="PRU00108"/>
    </source>
</evidence>
<evidence type="ECO:0000313" key="15">
    <source>
        <dbReference type="EMBL" id="KAL2083815.1"/>
    </source>
</evidence>
<name>A0ABD1JB67_9TELE</name>
<keyword evidence="9 10" id="KW-0539">Nucleus</keyword>
<feature type="domain" description="Homeobox" evidence="14">
    <location>
        <begin position="194"/>
        <end position="254"/>
    </location>
</feature>
<evidence type="ECO:0000256" key="13">
    <source>
        <dbReference type="SAM" id="MobiDB-lite"/>
    </source>
</evidence>
<evidence type="ECO:0000256" key="12">
    <source>
        <dbReference type="RuleBase" id="RU000682"/>
    </source>
</evidence>